<reference evidence="9" key="1">
    <citation type="journal article" date="2019" name="Int. J. Syst. Evol. Microbiol.">
        <title>The Global Catalogue of Microorganisms (GCM) 10K type strain sequencing project: providing services to taxonomists for standard genome sequencing and annotation.</title>
        <authorList>
            <consortium name="The Broad Institute Genomics Platform"/>
            <consortium name="The Broad Institute Genome Sequencing Center for Infectious Disease"/>
            <person name="Wu L."/>
            <person name="Ma J."/>
        </authorList>
    </citation>
    <scope>NUCLEOTIDE SEQUENCE [LARGE SCALE GENOMIC DNA]</scope>
    <source>
        <strain evidence="9">NBRC 108725</strain>
    </source>
</reference>
<dbReference type="PANTHER" id="PTHR42953">
    <property type="entry name" value="HIGH-AFFINITY ZINC UPTAKE SYSTEM PROTEIN ZNUA-RELATED"/>
    <property type="match status" value="1"/>
</dbReference>
<feature type="compositionally biased region" description="Low complexity" evidence="6">
    <location>
        <begin position="378"/>
        <end position="389"/>
    </location>
</feature>
<evidence type="ECO:0000313" key="8">
    <source>
        <dbReference type="EMBL" id="BDZ45343.1"/>
    </source>
</evidence>
<dbReference type="InterPro" id="IPR006127">
    <property type="entry name" value="ZnuA-like"/>
</dbReference>
<evidence type="ECO:0000256" key="2">
    <source>
        <dbReference type="ARBA" id="ARBA00022448"/>
    </source>
</evidence>
<organism evidence="8 9">
    <name type="scientific">Naasia aerilata</name>
    <dbReference type="NCBI Taxonomy" id="1162966"/>
    <lineage>
        <taxon>Bacteria</taxon>
        <taxon>Bacillati</taxon>
        <taxon>Actinomycetota</taxon>
        <taxon>Actinomycetes</taxon>
        <taxon>Micrococcales</taxon>
        <taxon>Microbacteriaceae</taxon>
        <taxon>Naasia</taxon>
    </lineage>
</organism>
<feature type="signal peptide" evidence="7">
    <location>
        <begin position="1"/>
        <end position="20"/>
    </location>
</feature>
<comment type="subcellular location">
    <subcellularLocation>
        <location evidence="1">Cell envelope</location>
    </subcellularLocation>
</comment>
<gene>
    <name evidence="8" type="ORF">GCM10025866_12520</name>
</gene>
<dbReference type="Proteomes" id="UP001321498">
    <property type="component" value="Chromosome"/>
</dbReference>
<dbReference type="PANTHER" id="PTHR42953:SF1">
    <property type="entry name" value="METAL-BINDING PROTEIN HI_0362-RELATED"/>
    <property type="match status" value="1"/>
</dbReference>
<dbReference type="PROSITE" id="PS51257">
    <property type="entry name" value="PROKAR_LIPOPROTEIN"/>
    <property type="match status" value="1"/>
</dbReference>
<dbReference type="SUPFAM" id="SSF53807">
    <property type="entry name" value="Helical backbone' metal receptor"/>
    <property type="match status" value="1"/>
</dbReference>
<comment type="similarity">
    <text evidence="5">Belongs to the bacterial solute-binding protein 9 family.</text>
</comment>
<sequence>MRIVVLLAAALLLGGCATSADDSRLSVVASTDVYADIARAVAGDRAEVRALLDSPAKDPHEYEASGRDLLAVSRADLVVQNGGGYDTFVTPLLKDAPDAVVVTAVDLVPHSGDNEHVWYDLRTAAALATRLAAELSRLDPGGARGYEDRAGVFLAGIDALESRVAAVRPLAEGRTVLAPEPVPLYLLDAMGITDRTPPDLAESVEEGTDVAPGVLLGVLDTVRAGSISLLADNPQTATGQTGRIRQAAEASGVPVVEFTETLPRGPGTSPGWARTSTAWPPRSPGASRDSRLRPRVPISDRPRRGPGPVGRPRPPRRARGVRRRPGAERRGQEQPLPGGPRPAAPRRRDGLGARAAGRHGQRRHRLCAPAEAVRPGDRAACAGSRRARA</sequence>
<dbReference type="InterPro" id="IPR050492">
    <property type="entry name" value="Bact_metal-bind_prot9"/>
</dbReference>
<evidence type="ECO:0000256" key="4">
    <source>
        <dbReference type="ARBA" id="ARBA00022729"/>
    </source>
</evidence>
<feature type="chain" id="PRO_5047047212" description="Zinc/manganese transport system substrate-binding protein" evidence="7">
    <location>
        <begin position="21"/>
        <end position="389"/>
    </location>
</feature>
<evidence type="ECO:0000256" key="1">
    <source>
        <dbReference type="ARBA" id="ARBA00004196"/>
    </source>
</evidence>
<name>A0ABM8GAV2_9MICO</name>
<evidence type="ECO:0000256" key="6">
    <source>
        <dbReference type="SAM" id="MobiDB-lite"/>
    </source>
</evidence>
<keyword evidence="9" id="KW-1185">Reference proteome</keyword>
<feature type="compositionally biased region" description="Basic residues" evidence="6">
    <location>
        <begin position="313"/>
        <end position="324"/>
    </location>
</feature>
<dbReference type="PRINTS" id="PR00690">
    <property type="entry name" value="ADHESNFAMILY"/>
</dbReference>
<dbReference type="Gene3D" id="3.40.50.1980">
    <property type="entry name" value="Nitrogenase molybdenum iron protein domain"/>
    <property type="match status" value="1"/>
</dbReference>
<keyword evidence="3" id="KW-0479">Metal-binding</keyword>
<evidence type="ECO:0008006" key="10">
    <source>
        <dbReference type="Google" id="ProtNLM"/>
    </source>
</evidence>
<dbReference type="Pfam" id="PF01297">
    <property type="entry name" value="ZnuA"/>
    <property type="match status" value="1"/>
</dbReference>
<keyword evidence="2 5" id="KW-0813">Transport</keyword>
<keyword evidence="4 7" id="KW-0732">Signal</keyword>
<evidence type="ECO:0000313" key="9">
    <source>
        <dbReference type="Proteomes" id="UP001321498"/>
    </source>
</evidence>
<feature type="compositionally biased region" description="Basic residues" evidence="6">
    <location>
        <begin position="356"/>
        <end position="366"/>
    </location>
</feature>
<protein>
    <recommendedName>
        <fullName evidence="10">Zinc/manganese transport system substrate-binding protein</fullName>
    </recommendedName>
</protein>
<evidence type="ECO:0000256" key="5">
    <source>
        <dbReference type="RuleBase" id="RU003512"/>
    </source>
</evidence>
<evidence type="ECO:0000256" key="7">
    <source>
        <dbReference type="SAM" id="SignalP"/>
    </source>
</evidence>
<dbReference type="InterPro" id="IPR006128">
    <property type="entry name" value="Lipoprotein_PsaA-like"/>
</dbReference>
<accession>A0ABM8GAV2</accession>
<feature type="region of interest" description="Disordered" evidence="6">
    <location>
        <begin position="257"/>
        <end position="389"/>
    </location>
</feature>
<proteinExistence type="inferred from homology"/>
<dbReference type="EMBL" id="AP027731">
    <property type="protein sequence ID" value="BDZ45343.1"/>
    <property type="molecule type" value="Genomic_DNA"/>
</dbReference>
<feature type="compositionally biased region" description="Basic and acidic residues" evidence="6">
    <location>
        <begin position="288"/>
        <end position="303"/>
    </location>
</feature>
<evidence type="ECO:0000256" key="3">
    <source>
        <dbReference type="ARBA" id="ARBA00022723"/>
    </source>
</evidence>